<dbReference type="SUPFAM" id="SSF50475">
    <property type="entry name" value="FMN-binding split barrel"/>
    <property type="match status" value="1"/>
</dbReference>
<evidence type="ECO:0000256" key="4">
    <source>
        <dbReference type="ARBA" id="ARBA00012801"/>
    </source>
</evidence>
<dbReference type="InterPro" id="IPR012349">
    <property type="entry name" value="Split_barrel_FMN-bd"/>
</dbReference>
<evidence type="ECO:0000256" key="3">
    <source>
        <dbReference type="ARBA" id="ARBA00005037"/>
    </source>
</evidence>
<evidence type="ECO:0000256" key="2">
    <source>
        <dbReference type="ARBA" id="ARBA00004738"/>
    </source>
</evidence>
<accession>A0AAV6TT21</accession>
<evidence type="ECO:0000256" key="5">
    <source>
        <dbReference type="ARBA" id="ARBA00022630"/>
    </source>
</evidence>
<dbReference type="InterPro" id="IPR000659">
    <property type="entry name" value="Pyridox_Oxase"/>
</dbReference>
<comment type="caution">
    <text evidence="9">The sequence shown here is derived from an EMBL/GenBank/DDBJ whole genome shotgun (WGS) entry which is preliminary data.</text>
</comment>
<dbReference type="PANTHER" id="PTHR10851:SF0">
    <property type="entry name" value="PYRIDOXINE-5'-PHOSPHATE OXIDASE"/>
    <property type="match status" value="1"/>
</dbReference>
<dbReference type="GO" id="GO:0008615">
    <property type="term" value="P:pyridoxine biosynthetic process"/>
    <property type="evidence" value="ECO:0007669"/>
    <property type="project" value="InterPro"/>
</dbReference>
<protein>
    <recommendedName>
        <fullName evidence="4">pyridoxal 5'-phosphate synthase</fullName>
        <ecNumber evidence="4">1.4.3.5</ecNumber>
    </recommendedName>
</protein>
<sequence>VLLDKKKELEKQYPGDSTIPRPKHWGGYLLTPETFEFWCGRSDRNHDRLRFRRKNPSEVLDEKKTHIGENGWVYEYLSP</sequence>
<dbReference type="AlphaFoldDB" id="A0AAV6TT21"/>
<keyword evidence="7" id="KW-0560">Oxidoreductase</keyword>
<proteinExistence type="predicted"/>
<organism evidence="9 10">
    <name type="scientific">Oedothorax gibbosus</name>
    <dbReference type="NCBI Taxonomy" id="931172"/>
    <lineage>
        <taxon>Eukaryota</taxon>
        <taxon>Metazoa</taxon>
        <taxon>Ecdysozoa</taxon>
        <taxon>Arthropoda</taxon>
        <taxon>Chelicerata</taxon>
        <taxon>Arachnida</taxon>
        <taxon>Araneae</taxon>
        <taxon>Araneomorphae</taxon>
        <taxon>Entelegynae</taxon>
        <taxon>Araneoidea</taxon>
        <taxon>Linyphiidae</taxon>
        <taxon>Erigoninae</taxon>
        <taxon>Oedothorax</taxon>
    </lineage>
</organism>
<dbReference type="InterPro" id="IPR019576">
    <property type="entry name" value="Pyridoxamine_oxidase_dimer_C"/>
</dbReference>
<name>A0AAV6TT21_9ARAC</name>
<feature type="non-terminal residue" evidence="9">
    <location>
        <position position="1"/>
    </location>
</feature>
<dbReference type="Proteomes" id="UP000827092">
    <property type="component" value="Unassembled WGS sequence"/>
</dbReference>
<dbReference type="EMBL" id="JAFNEN010001084">
    <property type="protein sequence ID" value="KAG8175060.1"/>
    <property type="molecule type" value="Genomic_DNA"/>
</dbReference>
<dbReference type="GO" id="GO:0010181">
    <property type="term" value="F:FMN binding"/>
    <property type="evidence" value="ECO:0007669"/>
    <property type="project" value="InterPro"/>
</dbReference>
<keyword evidence="10" id="KW-1185">Reference proteome</keyword>
<keyword evidence="5" id="KW-0285">Flavoprotein</keyword>
<gene>
    <name evidence="9" type="ORF">JTE90_000808</name>
</gene>
<evidence type="ECO:0000256" key="1">
    <source>
        <dbReference type="ARBA" id="ARBA00001917"/>
    </source>
</evidence>
<evidence type="ECO:0000313" key="10">
    <source>
        <dbReference type="Proteomes" id="UP000827092"/>
    </source>
</evidence>
<dbReference type="PANTHER" id="PTHR10851">
    <property type="entry name" value="PYRIDOXINE-5-PHOSPHATE OXIDASE"/>
    <property type="match status" value="1"/>
</dbReference>
<dbReference type="Gene3D" id="2.30.110.10">
    <property type="entry name" value="Electron Transport, Fmn-binding Protein, Chain A"/>
    <property type="match status" value="1"/>
</dbReference>
<dbReference type="GO" id="GO:0004733">
    <property type="term" value="F:pyridoxamine phosphate oxidase activity"/>
    <property type="evidence" value="ECO:0007669"/>
    <property type="project" value="UniProtKB-EC"/>
</dbReference>
<keyword evidence="6" id="KW-0288">FMN</keyword>
<comment type="cofactor">
    <cofactor evidence="1">
        <name>FMN</name>
        <dbReference type="ChEBI" id="CHEBI:58210"/>
    </cofactor>
</comment>
<evidence type="ECO:0000259" key="8">
    <source>
        <dbReference type="Pfam" id="PF10590"/>
    </source>
</evidence>
<evidence type="ECO:0000256" key="7">
    <source>
        <dbReference type="ARBA" id="ARBA00023002"/>
    </source>
</evidence>
<dbReference type="EC" id="1.4.3.5" evidence="4"/>
<feature type="domain" description="Pyridoxine 5'-phosphate oxidase dimerisation C-terminal" evidence="8">
    <location>
        <begin position="25"/>
        <end position="79"/>
    </location>
</feature>
<reference evidence="9 10" key="1">
    <citation type="journal article" date="2022" name="Nat. Ecol. Evol.">
        <title>A masculinizing supergene underlies an exaggerated male reproductive morph in a spider.</title>
        <authorList>
            <person name="Hendrickx F."/>
            <person name="De Corte Z."/>
            <person name="Sonet G."/>
            <person name="Van Belleghem S.M."/>
            <person name="Kostlbacher S."/>
            <person name="Vangestel C."/>
        </authorList>
    </citation>
    <scope>NUCLEOTIDE SEQUENCE [LARGE SCALE GENOMIC DNA]</scope>
    <source>
        <strain evidence="9">W744_W776</strain>
    </source>
</reference>
<comment type="pathway">
    <text evidence="3">Cofactor metabolism; pyridoxal 5'-phosphate salvage; pyridoxal 5'-phosphate from pyridoxine 5'-phosphate: step 1/1.</text>
</comment>
<evidence type="ECO:0000313" key="9">
    <source>
        <dbReference type="EMBL" id="KAG8175060.1"/>
    </source>
</evidence>
<comment type="pathway">
    <text evidence="2">Cofactor metabolism; pyridoxal 5'-phosphate salvage; pyridoxal 5'-phosphate from pyridoxamine 5'-phosphate: step 1/1.</text>
</comment>
<evidence type="ECO:0000256" key="6">
    <source>
        <dbReference type="ARBA" id="ARBA00022643"/>
    </source>
</evidence>
<dbReference type="Pfam" id="PF10590">
    <property type="entry name" value="PNP_phzG_C"/>
    <property type="match status" value="1"/>
</dbReference>